<dbReference type="Proteomes" id="UP000054107">
    <property type="component" value="Unassembled WGS sequence"/>
</dbReference>
<protein>
    <submittedName>
        <fullName evidence="1">Uncharacterized protein</fullName>
    </submittedName>
</protein>
<dbReference type="EMBL" id="LN731842">
    <property type="protein sequence ID" value="CEP15064.1"/>
    <property type="molecule type" value="Genomic_DNA"/>
</dbReference>
<accession>A0A0B7NHQ1</accession>
<sequence>MLQDISNNINQPLSAGTLSSWLHRDFISLSTSESRVNIRSLASSSALDQGVSLDNIVTLGNWVTSATFRDHYQRNQMARVDFTSTVLTAPPAPDELFDAYDYLSLD</sequence>
<gene>
    <name evidence="1" type="primary">PARPA_09262.1 scaffold 35931</name>
</gene>
<proteinExistence type="predicted"/>
<reference evidence="1 2" key="1">
    <citation type="submission" date="2014-09" db="EMBL/GenBank/DDBJ databases">
        <authorList>
            <person name="Ellenberger Sabrina"/>
        </authorList>
    </citation>
    <scope>NUCLEOTIDE SEQUENCE [LARGE SCALE GENOMIC DNA]</scope>
    <source>
        <strain evidence="1 2">CBS 412.66</strain>
    </source>
</reference>
<keyword evidence="2" id="KW-1185">Reference proteome</keyword>
<name>A0A0B7NHQ1_9FUNG</name>
<evidence type="ECO:0000313" key="1">
    <source>
        <dbReference type="EMBL" id="CEP15064.1"/>
    </source>
</evidence>
<evidence type="ECO:0000313" key="2">
    <source>
        <dbReference type="Proteomes" id="UP000054107"/>
    </source>
</evidence>
<dbReference type="OrthoDB" id="2204753at2759"/>
<dbReference type="AlphaFoldDB" id="A0A0B7NHQ1"/>
<organism evidence="1 2">
    <name type="scientific">Parasitella parasitica</name>
    <dbReference type="NCBI Taxonomy" id="35722"/>
    <lineage>
        <taxon>Eukaryota</taxon>
        <taxon>Fungi</taxon>
        <taxon>Fungi incertae sedis</taxon>
        <taxon>Mucoromycota</taxon>
        <taxon>Mucoromycotina</taxon>
        <taxon>Mucoromycetes</taxon>
        <taxon>Mucorales</taxon>
        <taxon>Mucorineae</taxon>
        <taxon>Mucoraceae</taxon>
        <taxon>Parasitella</taxon>
    </lineage>
</organism>